<dbReference type="EMBL" id="VAUP01000022">
    <property type="protein sequence ID" value="TLX42907.1"/>
    <property type="molecule type" value="Genomic_DNA"/>
</dbReference>
<keyword evidence="2" id="KW-0238">DNA-binding</keyword>
<evidence type="ECO:0000259" key="4">
    <source>
        <dbReference type="Pfam" id="PF00717"/>
    </source>
</evidence>
<dbReference type="Pfam" id="PF00717">
    <property type="entry name" value="Peptidase_S24"/>
    <property type="match status" value="1"/>
</dbReference>
<dbReference type="InterPro" id="IPR039418">
    <property type="entry name" value="LexA-like"/>
</dbReference>
<keyword evidence="3" id="KW-0804">Transcription</keyword>
<protein>
    <submittedName>
        <fullName evidence="5">Helix-turn-helix transcriptional regulator</fullName>
    </submittedName>
</protein>
<feature type="domain" description="Peptidase S24/S26A/S26B/S26C" evidence="4">
    <location>
        <begin position="102"/>
        <end position="221"/>
    </location>
</feature>
<sequence>MLTHGQVWRAIDQLAEQHGLSTSGLARRSGLDPTTFNRSKRITTDGRLRWPSTESIAKALSATGTSAELFFAMMVPADARHGGAHGFAEESRPLTGPIHAIPQIGFAQAGSGGFFDDAGFPVGTGWDEIAFPEVEDRHAYALEIAGDSMQPVYRDGDIVVVSPGTPVRRGDRVVVKTREGEVLAKELVRRTTRHVELRSLNPAHEDRQIPLDQLEWMARIIWASQ</sequence>
<evidence type="ECO:0000256" key="3">
    <source>
        <dbReference type="ARBA" id="ARBA00023163"/>
    </source>
</evidence>
<dbReference type="InterPro" id="IPR015927">
    <property type="entry name" value="Peptidase_S24_S26A/B/C"/>
</dbReference>
<organism evidence="5 6">
    <name type="scientific">Xanthobacter autotrophicus</name>
    <dbReference type="NCBI Taxonomy" id="280"/>
    <lineage>
        <taxon>Bacteria</taxon>
        <taxon>Pseudomonadati</taxon>
        <taxon>Pseudomonadota</taxon>
        <taxon>Alphaproteobacteria</taxon>
        <taxon>Hyphomicrobiales</taxon>
        <taxon>Xanthobacteraceae</taxon>
        <taxon>Xanthobacter</taxon>
    </lineage>
</organism>
<dbReference type="InterPro" id="IPR036286">
    <property type="entry name" value="LexA/Signal_pep-like_sf"/>
</dbReference>
<gene>
    <name evidence="5" type="ORF">FBQ73_09595</name>
</gene>
<dbReference type="CDD" id="cd06529">
    <property type="entry name" value="S24_LexA-like"/>
    <property type="match status" value="1"/>
</dbReference>
<evidence type="ECO:0000313" key="5">
    <source>
        <dbReference type="EMBL" id="TLX42907.1"/>
    </source>
</evidence>
<dbReference type="RefSeq" id="WP_138399267.1">
    <property type="nucleotide sequence ID" value="NZ_JBAFVI010000002.1"/>
</dbReference>
<reference evidence="5 6" key="1">
    <citation type="submission" date="2019-05" db="EMBL/GenBank/DDBJ databases">
        <authorList>
            <person name="Zhou X."/>
        </authorList>
    </citation>
    <scope>NUCLEOTIDE SEQUENCE [LARGE SCALE GENOMIC DNA]</scope>
    <source>
        <strain evidence="5 6">DSM 432</strain>
    </source>
</reference>
<dbReference type="Gene3D" id="2.10.109.10">
    <property type="entry name" value="Umud Fragment, subunit A"/>
    <property type="match status" value="1"/>
</dbReference>
<dbReference type="SUPFAM" id="SSF51306">
    <property type="entry name" value="LexA/Signal peptidase"/>
    <property type="match status" value="1"/>
</dbReference>
<evidence type="ECO:0000313" key="6">
    <source>
        <dbReference type="Proteomes" id="UP000305131"/>
    </source>
</evidence>
<dbReference type="GeneID" id="95773704"/>
<keyword evidence="1" id="KW-0805">Transcription regulation</keyword>
<dbReference type="Proteomes" id="UP000305131">
    <property type="component" value="Unassembled WGS sequence"/>
</dbReference>
<evidence type="ECO:0000256" key="1">
    <source>
        <dbReference type="ARBA" id="ARBA00023015"/>
    </source>
</evidence>
<accession>A0A6C1KH26</accession>
<dbReference type="PANTHER" id="PTHR40661:SF3">
    <property type="entry name" value="FELS-1 PROPHAGE TRANSCRIPTIONAL REGULATOR"/>
    <property type="match status" value="1"/>
</dbReference>
<dbReference type="OrthoDB" id="9792157at2"/>
<dbReference type="PANTHER" id="PTHR40661">
    <property type="match status" value="1"/>
</dbReference>
<comment type="caution">
    <text evidence="5">The sequence shown here is derived from an EMBL/GenBank/DDBJ whole genome shotgun (WGS) entry which is preliminary data.</text>
</comment>
<dbReference type="GO" id="GO:0003677">
    <property type="term" value="F:DNA binding"/>
    <property type="evidence" value="ECO:0007669"/>
    <property type="project" value="UniProtKB-KW"/>
</dbReference>
<dbReference type="AlphaFoldDB" id="A0A6C1KH26"/>
<evidence type="ECO:0000256" key="2">
    <source>
        <dbReference type="ARBA" id="ARBA00023125"/>
    </source>
</evidence>
<proteinExistence type="predicted"/>
<name>A0A6C1KH26_XANAU</name>